<proteinExistence type="predicted"/>
<comment type="caution">
    <text evidence="3">The sequence shown here is derived from an EMBL/GenBank/DDBJ whole genome shotgun (WGS) entry which is preliminary data.</text>
</comment>
<dbReference type="PANTHER" id="PTHR16305">
    <property type="entry name" value="TESTICULAR SOLUBLE ADENYLYL CYCLASE"/>
    <property type="match status" value="1"/>
</dbReference>
<evidence type="ECO:0008006" key="5">
    <source>
        <dbReference type="Google" id="ProtNLM"/>
    </source>
</evidence>
<protein>
    <recommendedName>
        <fullName evidence="5">Tetratricopeptide repeat protein</fullName>
    </recommendedName>
</protein>
<accession>A0ABV6Z668</accession>
<reference evidence="3 4" key="1">
    <citation type="submission" date="2024-09" db="EMBL/GenBank/DDBJ databases">
        <title>Laminarin stimulates single cell rates of sulfate reduction while oxygen inhibits transcriptomic activity in coastal marine sediment.</title>
        <authorList>
            <person name="Lindsay M."/>
            <person name="Orcutt B."/>
            <person name="Emerson D."/>
            <person name="Stepanauskas R."/>
            <person name="D'Angelo T."/>
        </authorList>
    </citation>
    <scope>NUCLEOTIDE SEQUENCE [LARGE SCALE GENOMIC DNA]</scope>
    <source>
        <strain evidence="3">SAG AM-311-K15</strain>
    </source>
</reference>
<keyword evidence="4" id="KW-1185">Reference proteome</keyword>
<dbReference type="EMBL" id="JBHPBY010000655">
    <property type="protein sequence ID" value="MFC1853946.1"/>
    <property type="molecule type" value="Genomic_DNA"/>
</dbReference>
<feature type="non-terminal residue" evidence="3">
    <location>
        <position position="297"/>
    </location>
</feature>
<evidence type="ECO:0000256" key="1">
    <source>
        <dbReference type="ARBA" id="ARBA00022741"/>
    </source>
</evidence>
<gene>
    <name evidence="3" type="ORF">ACFL27_27495</name>
</gene>
<evidence type="ECO:0000256" key="2">
    <source>
        <dbReference type="ARBA" id="ARBA00022840"/>
    </source>
</evidence>
<evidence type="ECO:0000313" key="4">
    <source>
        <dbReference type="Proteomes" id="UP001594351"/>
    </source>
</evidence>
<sequence length="297" mass="34248">MVSNMLAVPAESGDFSRYLFQQSEGNPFFVAEYIRAAVEEGMLHRNQQGTWLVGTTHRKADDRIEYQKLPVPKSLKDLVSRRLEGLQPSSRSVLKVAAVVGREVRIVLLRNVVELTETSFMEAIEELLRRSLVEESEPEVIRFEHDKIREVAYELLNSSERTQCHLLIARKIEKLWSSDLAPYYKEIAYHYDHAKDKEKAVKYYTLAAHYAQNQHAHADAISYFSRALELIPPHEKTNRFNLLINREDVFHTLGDRAKQKQNLAALQELVESLKEKSLQTKLLIAQSRYAEVIGSIK</sequence>
<dbReference type="Proteomes" id="UP001594351">
    <property type="component" value="Unassembled WGS sequence"/>
</dbReference>
<organism evidence="3 4">
    <name type="scientific">candidate division CSSED10-310 bacterium</name>
    <dbReference type="NCBI Taxonomy" id="2855610"/>
    <lineage>
        <taxon>Bacteria</taxon>
        <taxon>Bacteria division CSSED10-310</taxon>
    </lineage>
</organism>
<name>A0ABV6Z668_UNCC1</name>
<dbReference type="SUPFAM" id="SSF81901">
    <property type="entry name" value="HCP-like"/>
    <property type="match status" value="1"/>
</dbReference>
<keyword evidence="1" id="KW-0547">Nucleotide-binding</keyword>
<dbReference type="PANTHER" id="PTHR16305:SF28">
    <property type="entry name" value="GUANYLATE CYCLASE DOMAIN-CONTAINING PROTEIN"/>
    <property type="match status" value="1"/>
</dbReference>
<keyword evidence="2" id="KW-0067">ATP-binding</keyword>
<evidence type="ECO:0000313" key="3">
    <source>
        <dbReference type="EMBL" id="MFC1853946.1"/>
    </source>
</evidence>